<sequence length="50" mass="5793">MKNTRLIFIAGMSGAGKSTTTQRISNQLKNNNVKYIWLHCFKQMNEFLSK</sequence>
<dbReference type="Proteomes" id="UP001314796">
    <property type="component" value="Unassembled WGS sequence"/>
</dbReference>
<dbReference type="RefSeq" id="WP_204400025.1">
    <property type="nucleotide sequence ID" value="NZ_JAFBEE010000001.1"/>
</dbReference>
<evidence type="ECO:0000313" key="2">
    <source>
        <dbReference type="Proteomes" id="UP001314796"/>
    </source>
</evidence>
<keyword evidence="2" id="KW-1185">Reference proteome</keyword>
<keyword evidence="1" id="KW-0418">Kinase</keyword>
<protein>
    <submittedName>
        <fullName evidence="1">Uridine kinase</fullName>
    </submittedName>
</protein>
<dbReference type="GO" id="GO:0016301">
    <property type="term" value="F:kinase activity"/>
    <property type="evidence" value="ECO:0007669"/>
    <property type="project" value="UniProtKB-KW"/>
</dbReference>
<keyword evidence="1" id="KW-0808">Transferase</keyword>
<gene>
    <name evidence="1" type="ORF">JOC73_000259</name>
</gene>
<comment type="caution">
    <text evidence="1">The sequence shown here is derived from an EMBL/GenBank/DDBJ whole genome shotgun (WGS) entry which is preliminary data.</text>
</comment>
<dbReference type="SUPFAM" id="SSF52540">
    <property type="entry name" value="P-loop containing nucleoside triphosphate hydrolases"/>
    <property type="match status" value="1"/>
</dbReference>
<dbReference type="EMBL" id="JAFBEE010000001">
    <property type="protein sequence ID" value="MBM7613751.1"/>
    <property type="molecule type" value="Genomic_DNA"/>
</dbReference>
<name>A0ABS2NLG1_9FIRM</name>
<dbReference type="InterPro" id="IPR027417">
    <property type="entry name" value="P-loop_NTPase"/>
</dbReference>
<accession>A0ABS2NLG1</accession>
<dbReference type="InterPro" id="IPR004948">
    <property type="entry name" value="Nuc-triphosphatase_THEP1"/>
</dbReference>
<dbReference type="Gene3D" id="3.40.50.300">
    <property type="entry name" value="P-loop containing nucleotide triphosphate hydrolases"/>
    <property type="match status" value="1"/>
</dbReference>
<reference evidence="1 2" key="1">
    <citation type="submission" date="2021-01" db="EMBL/GenBank/DDBJ databases">
        <title>Genomic Encyclopedia of Type Strains, Phase IV (KMG-IV): sequencing the most valuable type-strain genomes for metagenomic binning, comparative biology and taxonomic classification.</title>
        <authorList>
            <person name="Goeker M."/>
        </authorList>
    </citation>
    <scope>NUCLEOTIDE SEQUENCE [LARGE SCALE GENOMIC DNA]</scope>
    <source>
        <strain evidence="1 2">DSM 25890</strain>
    </source>
</reference>
<organism evidence="1 2">
    <name type="scientific">Alkaliphilus hydrothermalis</name>
    <dbReference type="NCBI Taxonomy" id="1482730"/>
    <lineage>
        <taxon>Bacteria</taxon>
        <taxon>Bacillati</taxon>
        <taxon>Bacillota</taxon>
        <taxon>Clostridia</taxon>
        <taxon>Peptostreptococcales</taxon>
        <taxon>Natronincolaceae</taxon>
        <taxon>Alkaliphilus</taxon>
    </lineage>
</organism>
<proteinExistence type="predicted"/>
<evidence type="ECO:0000313" key="1">
    <source>
        <dbReference type="EMBL" id="MBM7613751.1"/>
    </source>
</evidence>
<dbReference type="Pfam" id="PF03266">
    <property type="entry name" value="NTPase_1"/>
    <property type="match status" value="1"/>
</dbReference>